<feature type="transmembrane region" description="Helical" evidence="7">
    <location>
        <begin position="20"/>
        <end position="40"/>
    </location>
</feature>
<dbReference type="SUPFAM" id="SSF48317">
    <property type="entry name" value="Acid phosphatase/Vanadium-dependent haloperoxidase"/>
    <property type="match status" value="1"/>
</dbReference>
<evidence type="ECO:0000256" key="1">
    <source>
        <dbReference type="ARBA" id="ARBA00004651"/>
    </source>
</evidence>
<organism evidence="9 10">
    <name type="scientific">Oerskovia enterophila</name>
    <dbReference type="NCBI Taxonomy" id="43678"/>
    <lineage>
        <taxon>Bacteria</taxon>
        <taxon>Bacillati</taxon>
        <taxon>Actinomycetota</taxon>
        <taxon>Actinomycetes</taxon>
        <taxon>Micrococcales</taxon>
        <taxon>Cellulomonadaceae</taxon>
        <taxon>Oerskovia</taxon>
    </lineage>
</organism>
<gene>
    <name evidence="9" type="ORF">OJAG_03120</name>
</gene>
<evidence type="ECO:0000259" key="8">
    <source>
        <dbReference type="SMART" id="SM00014"/>
    </source>
</evidence>
<dbReference type="Proteomes" id="UP000076447">
    <property type="component" value="Unassembled WGS sequence"/>
</dbReference>
<evidence type="ECO:0000313" key="10">
    <source>
        <dbReference type="Proteomes" id="UP000076447"/>
    </source>
</evidence>
<name>A0A163T129_9CELL</name>
<evidence type="ECO:0000256" key="6">
    <source>
        <dbReference type="ARBA" id="ARBA00023136"/>
    </source>
</evidence>
<keyword evidence="4" id="KW-0378">Hydrolase</keyword>
<dbReference type="PANTHER" id="PTHR14969:SF62">
    <property type="entry name" value="DECAPRENYLPHOSPHORYL-5-PHOSPHORIBOSE PHOSPHATASE RV3807C-RELATED"/>
    <property type="match status" value="1"/>
</dbReference>
<protein>
    <submittedName>
        <fullName evidence="9">Undecaprenyl pyrophosphate phosphatase</fullName>
    </submittedName>
</protein>
<dbReference type="GO" id="GO:0016787">
    <property type="term" value="F:hydrolase activity"/>
    <property type="evidence" value="ECO:0007669"/>
    <property type="project" value="UniProtKB-KW"/>
</dbReference>
<evidence type="ECO:0000313" key="9">
    <source>
        <dbReference type="EMBL" id="KZM36972.1"/>
    </source>
</evidence>
<keyword evidence="3 7" id="KW-0812">Transmembrane</keyword>
<keyword evidence="2" id="KW-1003">Cell membrane</keyword>
<proteinExistence type="predicted"/>
<reference evidence="9 10" key="1">
    <citation type="submission" date="2016-01" db="EMBL/GenBank/DDBJ databases">
        <title>Genome sequence of Oerskovia enterophila VJag, an agar and cellulose degrading bacterium.</title>
        <authorList>
            <person name="Poehlein A."/>
            <person name="Jag V."/>
            <person name="Bengelsdorf F."/>
            <person name="Duerre P."/>
            <person name="Daniel R."/>
        </authorList>
    </citation>
    <scope>NUCLEOTIDE SEQUENCE [LARGE SCALE GENOMIC DNA]</scope>
    <source>
        <strain evidence="9 10">VJag</strain>
    </source>
</reference>
<evidence type="ECO:0000256" key="7">
    <source>
        <dbReference type="SAM" id="Phobius"/>
    </source>
</evidence>
<dbReference type="EMBL" id="LRIE01000034">
    <property type="protein sequence ID" value="KZM36972.1"/>
    <property type="molecule type" value="Genomic_DNA"/>
</dbReference>
<dbReference type="InterPro" id="IPR000326">
    <property type="entry name" value="PAP2/HPO"/>
</dbReference>
<dbReference type="GO" id="GO:0005886">
    <property type="term" value="C:plasma membrane"/>
    <property type="evidence" value="ECO:0007669"/>
    <property type="project" value="UniProtKB-SubCell"/>
</dbReference>
<feature type="transmembrane region" description="Helical" evidence="7">
    <location>
        <begin position="87"/>
        <end position="106"/>
    </location>
</feature>
<evidence type="ECO:0000256" key="4">
    <source>
        <dbReference type="ARBA" id="ARBA00022801"/>
    </source>
</evidence>
<accession>A0A163T129</accession>
<dbReference type="AlphaFoldDB" id="A0A163T129"/>
<sequence>MFIPCSPPYHSGVKSPRSPLLLALLWLLAAAVIVPSLLLVRGPSTDLYLAVTARTADLPGVELVAEAGVIVLALLWLLAAWQARGAGLVAVATAVVGGAGAVLAYATSEVAKTVVQQPRGCWDLIEIAHCPEAGDWSFPSNHTTIAFALATSVVLTALATGRARGGAADTLFGTTTALRFRRARRLPPHRAMVVAPVVLAVVTGAARLVQGVHFPHDVVAGATVGVCVVVAVVLALRGPGAAGLGVLCRNEVVRRLVLAPDARAESREQALGRR</sequence>
<dbReference type="CDD" id="cd01610">
    <property type="entry name" value="PAP2_like"/>
    <property type="match status" value="1"/>
</dbReference>
<feature type="transmembrane region" description="Helical" evidence="7">
    <location>
        <begin position="61"/>
        <end position="81"/>
    </location>
</feature>
<keyword evidence="5 7" id="KW-1133">Transmembrane helix</keyword>
<dbReference type="PATRIC" id="fig|43678.3.peg.332"/>
<dbReference type="Pfam" id="PF01569">
    <property type="entry name" value="PAP2"/>
    <property type="match status" value="1"/>
</dbReference>
<dbReference type="PANTHER" id="PTHR14969">
    <property type="entry name" value="SPHINGOSINE-1-PHOSPHATE PHOSPHOHYDROLASE"/>
    <property type="match status" value="1"/>
</dbReference>
<feature type="transmembrane region" description="Helical" evidence="7">
    <location>
        <begin position="191"/>
        <end position="212"/>
    </location>
</feature>
<dbReference type="STRING" id="43678.OJAG_03120"/>
<feature type="transmembrane region" description="Helical" evidence="7">
    <location>
        <begin position="218"/>
        <end position="236"/>
    </location>
</feature>
<comment type="caution">
    <text evidence="9">The sequence shown here is derived from an EMBL/GenBank/DDBJ whole genome shotgun (WGS) entry which is preliminary data.</text>
</comment>
<keyword evidence="6 7" id="KW-0472">Membrane</keyword>
<evidence type="ECO:0000256" key="2">
    <source>
        <dbReference type="ARBA" id="ARBA00022475"/>
    </source>
</evidence>
<dbReference type="InterPro" id="IPR036938">
    <property type="entry name" value="PAP2/HPO_sf"/>
</dbReference>
<dbReference type="SMART" id="SM00014">
    <property type="entry name" value="acidPPc"/>
    <property type="match status" value="1"/>
</dbReference>
<evidence type="ECO:0000256" key="3">
    <source>
        <dbReference type="ARBA" id="ARBA00022692"/>
    </source>
</evidence>
<comment type="subcellular location">
    <subcellularLocation>
        <location evidence="1">Cell membrane</location>
        <topology evidence="1">Multi-pass membrane protein</topology>
    </subcellularLocation>
</comment>
<dbReference type="Gene3D" id="1.20.144.10">
    <property type="entry name" value="Phosphatidic acid phosphatase type 2/haloperoxidase"/>
    <property type="match status" value="1"/>
</dbReference>
<feature type="domain" description="Phosphatidic acid phosphatase type 2/haloperoxidase" evidence="8">
    <location>
        <begin position="94"/>
        <end position="233"/>
    </location>
</feature>
<evidence type="ECO:0000256" key="5">
    <source>
        <dbReference type="ARBA" id="ARBA00022989"/>
    </source>
</evidence>